<dbReference type="EMBL" id="FLQU01000661">
    <property type="protein sequence ID" value="SBS88829.1"/>
    <property type="molecule type" value="Genomic_DNA"/>
</dbReference>
<keyword evidence="2" id="KW-1133">Transmembrane helix</keyword>
<feature type="transmembrane region" description="Helical" evidence="2">
    <location>
        <begin position="394"/>
        <end position="413"/>
    </location>
</feature>
<dbReference type="Proteomes" id="UP000078560">
    <property type="component" value="Unassembled WGS sequence"/>
</dbReference>
<organism evidence="3 4">
    <name type="scientific">Plasmodium ovale curtisi</name>
    <dbReference type="NCBI Taxonomy" id="864141"/>
    <lineage>
        <taxon>Eukaryota</taxon>
        <taxon>Sar</taxon>
        <taxon>Alveolata</taxon>
        <taxon>Apicomplexa</taxon>
        <taxon>Aconoidasida</taxon>
        <taxon>Haemosporida</taxon>
        <taxon>Plasmodiidae</taxon>
        <taxon>Plasmodium</taxon>
        <taxon>Plasmodium (Plasmodium)</taxon>
    </lineage>
</organism>
<name>A0A1A8W7N9_PLAOA</name>
<dbReference type="AlphaFoldDB" id="A0A1A8W7N9"/>
<sequence length="427" mass="50216">MLWNLAFGGRRTKCGRKLNLEREWVSICTYLISIEKWLCQLWETKVGYAKHEVEQESSEERRRKMGSSSYFKLSSNPDMTEPIMRKSNNIIEEKTELFCFICLEKNLENSHLLSCCSLCTACVHKKCWYSWRKTQKLSSLRSKLLGLNKLDPLLCTICKTGTAKIEEEKDFNWLANKSSNKEYLQDELLRIIASLLNNDMHDNNIPTLHFRYIFSFNIIFLIISIFETKVGYAKHEVEQESSEERRRKMGSSSYFKLSSNPDMTEPIMRKSNNIIEEKTELFCFICLEKNLENSHLLSCCSLCTACVHKKCWYSWRKTQKLSSLRSKLLGLNKLDPLLCTICKTGTAKIEEEKDFNWLANKSSNKEYLQDELLRIIASLLNNDMHDNNIPTLHFRYIFSFNIIFLIISIFCVFPKRYEKNDMTKTYE</sequence>
<gene>
    <name evidence="3" type="ORF">POVCU2_0050720</name>
</gene>
<accession>A0A1A8W7N9</accession>
<evidence type="ECO:0000313" key="4">
    <source>
        <dbReference type="Proteomes" id="UP000078560"/>
    </source>
</evidence>
<keyword evidence="2" id="KW-0812">Transmembrane</keyword>
<evidence type="ECO:0000256" key="1">
    <source>
        <dbReference type="SAM" id="MobiDB-lite"/>
    </source>
</evidence>
<reference evidence="4" key="1">
    <citation type="submission" date="2016-05" db="EMBL/GenBank/DDBJ databases">
        <authorList>
            <person name="Naeem Raeece"/>
        </authorList>
    </citation>
    <scope>NUCLEOTIDE SEQUENCE [LARGE SCALE GENOMIC DNA]</scope>
</reference>
<feature type="compositionally biased region" description="Basic and acidic residues" evidence="1">
    <location>
        <begin position="237"/>
        <end position="246"/>
    </location>
</feature>
<evidence type="ECO:0000256" key="2">
    <source>
        <dbReference type="SAM" id="Phobius"/>
    </source>
</evidence>
<evidence type="ECO:0000313" key="3">
    <source>
        <dbReference type="EMBL" id="SBS88829.1"/>
    </source>
</evidence>
<protein>
    <submittedName>
        <fullName evidence="3">Uncharacterized protein</fullName>
    </submittedName>
</protein>
<proteinExistence type="predicted"/>
<feature type="region of interest" description="Disordered" evidence="1">
    <location>
        <begin position="237"/>
        <end position="256"/>
    </location>
</feature>
<keyword evidence="2" id="KW-0472">Membrane</keyword>